<proteinExistence type="predicted"/>
<dbReference type="EMBL" id="LQBP01000012">
    <property type="protein sequence ID" value="KUJ77174.1"/>
    <property type="molecule type" value="Genomic_DNA"/>
</dbReference>
<reference evidence="2" key="1">
    <citation type="submission" date="2015-12" db="EMBL/GenBank/DDBJ databases">
        <authorList>
            <person name="Zhang G."/>
            <person name="Stingl U."/>
        </authorList>
    </citation>
    <scope>NUCLEOTIDE SEQUENCE [LARGE SCALE GENOMIC DNA]</scope>
    <source>
        <strain evidence="2">ZGT108</strain>
    </source>
</reference>
<evidence type="ECO:0000313" key="1">
    <source>
        <dbReference type="EMBL" id="KUJ77174.1"/>
    </source>
</evidence>
<dbReference type="AlphaFoldDB" id="A0A0X3TN79"/>
<accession>A0A0X3TN79</accession>
<keyword evidence="2" id="KW-1185">Reference proteome</keyword>
<evidence type="ECO:0000313" key="2">
    <source>
        <dbReference type="Proteomes" id="UP000053690"/>
    </source>
</evidence>
<organism evidence="1 2">
    <name type="scientific">Ruegeria profundi</name>
    <dbReference type="NCBI Taxonomy" id="1685378"/>
    <lineage>
        <taxon>Bacteria</taxon>
        <taxon>Pseudomonadati</taxon>
        <taxon>Pseudomonadota</taxon>
        <taxon>Alphaproteobacteria</taxon>
        <taxon>Rhodobacterales</taxon>
        <taxon>Roseobacteraceae</taxon>
        <taxon>Ruegeria</taxon>
    </lineage>
</organism>
<protein>
    <submittedName>
        <fullName evidence="1">Uncharacterized protein</fullName>
    </submittedName>
</protein>
<dbReference type="Proteomes" id="UP000053690">
    <property type="component" value="Unassembled WGS sequence"/>
</dbReference>
<gene>
    <name evidence="1" type="ORF">AVO44_18375</name>
</gene>
<comment type="caution">
    <text evidence="1">The sequence shown here is derived from an EMBL/GenBank/DDBJ whole genome shotgun (WGS) entry which is preliminary data.</text>
</comment>
<sequence length="78" mass="8714">MERVELTADDPGQTGIWFDALAPLVSIDLNGRARIADDHALTQLLKAGELADVDQFTAFNERLLHDDGQTYIRIYTPN</sequence>
<name>A0A0X3TN79_9RHOB</name>